<feature type="transmembrane region" description="Helical" evidence="1">
    <location>
        <begin position="92"/>
        <end position="109"/>
    </location>
</feature>
<dbReference type="EMBL" id="JAPJDO010000004">
    <property type="protein sequence ID" value="MCX2936341.1"/>
    <property type="molecule type" value="Genomic_DNA"/>
</dbReference>
<dbReference type="Proteomes" id="UP001300745">
    <property type="component" value="Unassembled WGS sequence"/>
</dbReference>
<accession>A0ABT3SA07</accession>
<comment type="caution">
    <text evidence="2">The sequence shown here is derived from an EMBL/GenBank/DDBJ whole genome shotgun (WGS) entry which is preliminary data.</text>
</comment>
<evidence type="ECO:0000256" key="1">
    <source>
        <dbReference type="SAM" id="Phobius"/>
    </source>
</evidence>
<keyword evidence="3" id="KW-1185">Reference proteome</keyword>
<sequence length="273" mass="29886">MAQFNIPVPPDMVFPRVPQIAAEIALWSVVAAFVIYAVREWRRTGSPLAITLLAGGGIALFNEPLDDILGLVHHPRPGQHVLFETMGPIPHWGLPTYIIFFGGIAYVLLVELRKLTFTPKAFWTGIAITFVADLLIELPLLHFRLYTYFGYGDVPMSVGGFPLYWLFINTTGPILTAAILFAAPNYFRGWRAPLVVFLPLVTDAACSAAVGLPVYNALHTPGAPAWVTWGGALASCAIGMVLLDAMARGIYARTRDLQRAKAAEASQPDRERI</sequence>
<dbReference type="RefSeq" id="WP_265995921.1">
    <property type="nucleotide sequence ID" value="NZ_JAPJDN010000004.1"/>
</dbReference>
<keyword evidence="1" id="KW-0472">Membrane</keyword>
<feature type="transmembrane region" description="Helical" evidence="1">
    <location>
        <begin position="194"/>
        <end position="215"/>
    </location>
</feature>
<protein>
    <recommendedName>
        <fullName evidence="4">Carotenoid biosynthesis protein</fullName>
    </recommendedName>
</protein>
<keyword evidence="1" id="KW-1133">Transmembrane helix</keyword>
<evidence type="ECO:0008006" key="4">
    <source>
        <dbReference type="Google" id="ProtNLM"/>
    </source>
</evidence>
<keyword evidence="1" id="KW-0812">Transmembrane</keyword>
<reference evidence="2 3" key="1">
    <citation type="submission" date="2022-11" db="EMBL/GenBank/DDBJ databases">
        <title>Mycobacterium sp. nov.</title>
        <authorList>
            <person name="Papic B."/>
            <person name="Spicic S."/>
            <person name="Duvnjak S."/>
        </authorList>
    </citation>
    <scope>NUCLEOTIDE SEQUENCE [LARGE SCALE GENOMIC DNA]</scope>
    <source>
        <strain evidence="2 3">CVI_P4</strain>
    </source>
</reference>
<feature type="transmembrane region" description="Helical" evidence="1">
    <location>
        <begin position="227"/>
        <end position="251"/>
    </location>
</feature>
<gene>
    <name evidence="2" type="ORF">ORI27_06510</name>
</gene>
<evidence type="ECO:0000313" key="3">
    <source>
        <dbReference type="Proteomes" id="UP001300745"/>
    </source>
</evidence>
<evidence type="ECO:0000313" key="2">
    <source>
        <dbReference type="EMBL" id="MCX2936341.1"/>
    </source>
</evidence>
<feature type="transmembrane region" description="Helical" evidence="1">
    <location>
        <begin position="121"/>
        <end position="143"/>
    </location>
</feature>
<name>A0ABT3SA07_9MYCO</name>
<organism evidence="2 3">
    <name type="scientific">Mycobacterium pinniadriaticum</name>
    <dbReference type="NCBI Taxonomy" id="2994102"/>
    <lineage>
        <taxon>Bacteria</taxon>
        <taxon>Bacillati</taxon>
        <taxon>Actinomycetota</taxon>
        <taxon>Actinomycetes</taxon>
        <taxon>Mycobacteriales</taxon>
        <taxon>Mycobacteriaceae</taxon>
        <taxon>Mycobacterium</taxon>
    </lineage>
</organism>
<proteinExistence type="predicted"/>
<feature type="transmembrane region" description="Helical" evidence="1">
    <location>
        <begin position="20"/>
        <end position="38"/>
    </location>
</feature>
<feature type="transmembrane region" description="Helical" evidence="1">
    <location>
        <begin position="45"/>
        <end position="62"/>
    </location>
</feature>
<feature type="transmembrane region" description="Helical" evidence="1">
    <location>
        <begin position="163"/>
        <end position="182"/>
    </location>
</feature>